<comment type="cofactor">
    <cofactor evidence="5">
        <name>FAD</name>
        <dbReference type="ChEBI" id="CHEBI:57692"/>
    </cofactor>
    <text evidence="5">Binds 1 FAD per subunit.</text>
</comment>
<evidence type="ECO:0000256" key="6">
    <source>
        <dbReference type="PIRSR" id="PIRSR000350-4"/>
    </source>
</evidence>
<dbReference type="Gene3D" id="3.30.390.30">
    <property type="match status" value="1"/>
</dbReference>
<evidence type="ECO:0000313" key="10">
    <source>
        <dbReference type="Proteomes" id="UP001161017"/>
    </source>
</evidence>
<dbReference type="GO" id="GO:0003955">
    <property type="term" value="F:NAD(P)H dehydrogenase (quinone) activity"/>
    <property type="evidence" value="ECO:0007669"/>
    <property type="project" value="TreeGrafter"/>
</dbReference>
<comment type="similarity">
    <text evidence="1">Belongs to the class-I pyridine nucleotide-disulfide oxidoreductase family.</text>
</comment>
<comment type="caution">
    <text evidence="9">The sequence shown here is derived from an EMBL/GenBank/DDBJ whole genome shotgun (WGS) entry which is preliminary data.</text>
</comment>
<dbReference type="InterPro" id="IPR016156">
    <property type="entry name" value="FAD/NAD-linked_Rdtase_dimer_sf"/>
</dbReference>
<accession>A0AA43QIF5</accession>
<evidence type="ECO:0000313" key="9">
    <source>
        <dbReference type="EMBL" id="MDI1484880.1"/>
    </source>
</evidence>
<feature type="active site" description="Proton acceptor" evidence="4">
    <location>
        <position position="459"/>
    </location>
</feature>
<dbReference type="PANTHER" id="PTHR43014">
    <property type="entry name" value="MERCURIC REDUCTASE"/>
    <property type="match status" value="1"/>
</dbReference>
<dbReference type="PIRSF" id="PIRSF000350">
    <property type="entry name" value="Mercury_reductase_MerA"/>
    <property type="match status" value="1"/>
</dbReference>
<feature type="domain" description="FAD/NAD(P)-binding" evidence="8">
    <location>
        <begin position="11"/>
        <end position="337"/>
    </location>
</feature>
<evidence type="ECO:0008006" key="11">
    <source>
        <dbReference type="Google" id="ProtNLM"/>
    </source>
</evidence>
<dbReference type="InterPro" id="IPR004099">
    <property type="entry name" value="Pyr_nucl-diS_OxRdtase_dimer"/>
</dbReference>
<dbReference type="EMBL" id="JAPUFD010000001">
    <property type="protein sequence ID" value="MDI1484880.1"/>
    <property type="molecule type" value="Genomic_DNA"/>
</dbReference>
<dbReference type="SUPFAM" id="SSF55424">
    <property type="entry name" value="FAD/NAD-linked reductases, dimerisation (C-terminal) domain"/>
    <property type="match status" value="1"/>
</dbReference>
<dbReference type="SUPFAM" id="SSF51905">
    <property type="entry name" value="FAD/NAD(P)-binding domain"/>
    <property type="match status" value="1"/>
</dbReference>
<evidence type="ECO:0000256" key="5">
    <source>
        <dbReference type="PIRSR" id="PIRSR000350-3"/>
    </source>
</evidence>
<dbReference type="AlphaFoldDB" id="A0AA43QIF5"/>
<dbReference type="InterPro" id="IPR036188">
    <property type="entry name" value="FAD/NAD-bd_sf"/>
</dbReference>
<feature type="binding site" evidence="5">
    <location>
        <begin position="194"/>
        <end position="201"/>
    </location>
    <ligand>
        <name>NAD(+)</name>
        <dbReference type="ChEBI" id="CHEBI:57540"/>
    </ligand>
</feature>
<reference evidence="9" key="1">
    <citation type="journal article" date="2023" name="Genome Biol. Evol.">
        <title>First Whole Genome Sequence and Flow Cytometry Genome Size Data for the Lichen-Forming Fungus Ramalina farinacea (Ascomycota).</title>
        <authorList>
            <person name="Llewellyn T."/>
            <person name="Mian S."/>
            <person name="Hill R."/>
            <person name="Leitch I.J."/>
            <person name="Gaya E."/>
        </authorList>
    </citation>
    <scope>NUCLEOTIDE SEQUENCE</scope>
    <source>
        <strain evidence="9">LIQ254RAFAR</strain>
    </source>
</reference>
<dbReference type="Proteomes" id="UP001161017">
    <property type="component" value="Unassembled WGS sequence"/>
</dbReference>
<evidence type="ECO:0000259" key="8">
    <source>
        <dbReference type="Pfam" id="PF07992"/>
    </source>
</evidence>
<organism evidence="9 10">
    <name type="scientific">Ramalina farinacea</name>
    <dbReference type="NCBI Taxonomy" id="258253"/>
    <lineage>
        <taxon>Eukaryota</taxon>
        <taxon>Fungi</taxon>
        <taxon>Dikarya</taxon>
        <taxon>Ascomycota</taxon>
        <taxon>Pezizomycotina</taxon>
        <taxon>Lecanoromycetes</taxon>
        <taxon>OSLEUM clade</taxon>
        <taxon>Lecanoromycetidae</taxon>
        <taxon>Lecanorales</taxon>
        <taxon>Lecanorineae</taxon>
        <taxon>Ramalinaceae</taxon>
        <taxon>Ramalina</taxon>
    </lineage>
</organism>
<dbReference type="GO" id="GO:0050660">
    <property type="term" value="F:flavin adenine dinucleotide binding"/>
    <property type="evidence" value="ECO:0007669"/>
    <property type="project" value="TreeGrafter"/>
</dbReference>
<name>A0AA43QIF5_9LECA</name>
<keyword evidence="10" id="KW-1185">Reference proteome</keyword>
<feature type="domain" description="Pyridine nucleotide-disulphide oxidoreductase dimerisation" evidence="7">
    <location>
        <begin position="361"/>
        <end position="468"/>
    </location>
</feature>
<evidence type="ECO:0000256" key="4">
    <source>
        <dbReference type="PIRSR" id="PIRSR000350-2"/>
    </source>
</evidence>
<protein>
    <recommendedName>
        <fullName evidence="11">Mercuric reductase</fullName>
    </recommendedName>
</protein>
<keyword evidence="5" id="KW-0520">NAD</keyword>
<proteinExistence type="inferred from homology"/>
<evidence type="ECO:0000256" key="3">
    <source>
        <dbReference type="ARBA" id="ARBA00022827"/>
    </source>
</evidence>
<feature type="binding site" evidence="5">
    <location>
        <position position="326"/>
    </location>
    <ligand>
        <name>FAD</name>
        <dbReference type="ChEBI" id="CHEBI:57692"/>
    </ligand>
</feature>
<dbReference type="Gene3D" id="3.50.50.60">
    <property type="entry name" value="FAD/NAD(P)-binding domain"/>
    <property type="match status" value="2"/>
</dbReference>
<dbReference type="InterPro" id="IPR001100">
    <property type="entry name" value="Pyr_nuc-diS_OxRdtase"/>
</dbReference>
<keyword evidence="2" id="KW-0285">Flavoprotein</keyword>
<evidence type="ECO:0000256" key="1">
    <source>
        <dbReference type="ARBA" id="ARBA00007532"/>
    </source>
</evidence>
<keyword evidence="5" id="KW-0547">Nucleotide-binding</keyword>
<dbReference type="Pfam" id="PF07992">
    <property type="entry name" value="Pyr_redox_2"/>
    <property type="match status" value="1"/>
</dbReference>
<keyword evidence="3 5" id="KW-0274">FAD</keyword>
<dbReference type="PRINTS" id="PR00411">
    <property type="entry name" value="PNDRDTASEI"/>
</dbReference>
<evidence type="ECO:0000256" key="2">
    <source>
        <dbReference type="ARBA" id="ARBA00022630"/>
    </source>
</evidence>
<dbReference type="Pfam" id="PF02852">
    <property type="entry name" value="Pyr_redox_dim"/>
    <property type="match status" value="1"/>
</dbReference>
<dbReference type="PRINTS" id="PR00368">
    <property type="entry name" value="FADPNR"/>
</dbReference>
<feature type="binding site" evidence="5">
    <location>
        <position position="55"/>
    </location>
    <ligand>
        <name>FAD</name>
        <dbReference type="ChEBI" id="CHEBI:57692"/>
    </ligand>
</feature>
<evidence type="ECO:0000259" key="7">
    <source>
        <dbReference type="Pfam" id="PF02852"/>
    </source>
</evidence>
<sequence>MAHTVPSKFHSIVIGSGQGGTPLTQAIAAAGHKVALVESSHIGGCCINEGCTPTKTMVASARVAYLARRAADYGVHTGSSTGAEASVKVDMKRVRERKRNIVNSFRGGSEGRLEKAENVTLLRGKAAFTGPKTLKVTPTEAGSELASIEADHIFINVGCHPAPLTIPVADGITVLDSTSVMELDTVPEHLVVLGGGYVGLEFAQMFKRFGARVTVVQRAKQLLGREDEDVADAVRSILEEDGLDVMLGTTAQRIDKEPDGRLKIAVAQSGQTKTIAASHVLAAAGRLPNTSDLGLEEAGIKTFGAGFVLADQKLRTSIEGVYAMGDVKGGPAFTHISYDDFRILKTNVLENGDASIAGRQVPYTVFIDPQLGRIGVTETEARGSEQSILVSKMPMSWAARALEMDESRGLMKVIVNKESEKILGCAILGIEGGEVMSMIQIAMQAGMSYRQLRDGVFAHPGLAESLNNLFGYLE</sequence>
<gene>
    <name evidence="9" type="ORF">OHK93_000014</name>
</gene>
<feature type="disulfide bond" description="Redox-active" evidence="6">
    <location>
        <begin position="46"/>
        <end position="51"/>
    </location>
</feature>
<dbReference type="PANTHER" id="PTHR43014:SF2">
    <property type="entry name" value="MERCURIC REDUCTASE"/>
    <property type="match status" value="1"/>
</dbReference>
<dbReference type="InterPro" id="IPR023753">
    <property type="entry name" value="FAD/NAD-binding_dom"/>
</dbReference>
<feature type="binding site" evidence="5">
    <location>
        <position position="285"/>
    </location>
    <ligand>
        <name>NAD(+)</name>
        <dbReference type="ChEBI" id="CHEBI:57540"/>
    </ligand>
</feature>